<dbReference type="AlphaFoldDB" id="A0A2T0M8Q2"/>
<feature type="transmembrane region" description="Helical" evidence="1">
    <location>
        <begin position="37"/>
        <end position="60"/>
    </location>
</feature>
<sequence length="211" mass="24324">MKISLSPLKPYTHLILSVVFAFVLIVFRINVTHSGPFLFLVWNLFLAGIPYAITQALLYVKPMQSKIMFFLGFTSWLLFLPNSPYIITDFIHLQHKGSHLFWLDIIIIFAFALNGLLFGILSLFDMNKLLSEQLPKKVVDFILFAICILSGYGIYLGRFLRFNSWDLFLKPATLFSKMSISLGYTSTWLISITFGLFLWVSFSLFRRLGKP</sequence>
<keyword evidence="3" id="KW-1185">Reference proteome</keyword>
<keyword evidence="1" id="KW-0812">Transmembrane</keyword>
<evidence type="ECO:0000256" key="1">
    <source>
        <dbReference type="SAM" id="Phobius"/>
    </source>
</evidence>
<evidence type="ECO:0000313" key="2">
    <source>
        <dbReference type="EMBL" id="PRX53860.1"/>
    </source>
</evidence>
<name>A0A2T0M8Q2_9FLAO</name>
<accession>A0A2T0M8Q2</accession>
<feature type="transmembrane region" description="Helical" evidence="1">
    <location>
        <begin position="138"/>
        <end position="160"/>
    </location>
</feature>
<protein>
    <submittedName>
        <fullName evidence="2">Putative membrane protein</fullName>
    </submittedName>
</protein>
<proteinExistence type="predicted"/>
<feature type="transmembrane region" description="Helical" evidence="1">
    <location>
        <begin position="67"/>
        <end position="87"/>
    </location>
</feature>
<evidence type="ECO:0000313" key="3">
    <source>
        <dbReference type="Proteomes" id="UP000237640"/>
    </source>
</evidence>
<keyword evidence="1" id="KW-0472">Membrane</keyword>
<reference evidence="2 3" key="1">
    <citation type="submission" date="2018-03" db="EMBL/GenBank/DDBJ databases">
        <title>Genomic Encyclopedia of Archaeal and Bacterial Type Strains, Phase II (KMG-II): from individual species to whole genera.</title>
        <authorList>
            <person name="Goeker M."/>
        </authorList>
    </citation>
    <scope>NUCLEOTIDE SEQUENCE [LARGE SCALE GENOMIC DNA]</scope>
    <source>
        <strain evidence="2 3">DSM 25027</strain>
    </source>
</reference>
<comment type="caution">
    <text evidence="2">The sequence shown here is derived from an EMBL/GenBank/DDBJ whole genome shotgun (WGS) entry which is preliminary data.</text>
</comment>
<dbReference type="InterPro" id="IPR009793">
    <property type="entry name" value="DUF1361"/>
</dbReference>
<organism evidence="2 3">
    <name type="scientific">Flagellimonas meridianipacifica</name>
    <dbReference type="NCBI Taxonomy" id="1080225"/>
    <lineage>
        <taxon>Bacteria</taxon>
        <taxon>Pseudomonadati</taxon>
        <taxon>Bacteroidota</taxon>
        <taxon>Flavobacteriia</taxon>
        <taxon>Flavobacteriales</taxon>
        <taxon>Flavobacteriaceae</taxon>
        <taxon>Flagellimonas</taxon>
    </lineage>
</organism>
<feature type="transmembrane region" description="Helical" evidence="1">
    <location>
        <begin position="99"/>
        <end position="126"/>
    </location>
</feature>
<feature type="transmembrane region" description="Helical" evidence="1">
    <location>
        <begin position="12"/>
        <end position="31"/>
    </location>
</feature>
<dbReference type="EMBL" id="PVYX01000002">
    <property type="protein sequence ID" value="PRX53860.1"/>
    <property type="molecule type" value="Genomic_DNA"/>
</dbReference>
<keyword evidence="1" id="KW-1133">Transmembrane helix</keyword>
<dbReference type="Pfam" id="PF07099">
    <property type="entry name" value="DUF1361"/>
    <property type="match status" value="1"/>
</dbReference>
<dbReference type="OrthoDB" id="4540541at2"/>
<feature type="transmembrane region" description="Helical" evidence="1">
    <location>
        <begin position="180"/>
        <end position="205"/>
    </location>
</feature>
<dbReference type="RefSeq" id="WP_106145194.1">
    <property type="nucleotide sequence ID" value="NZ_PVYX01000002.1"/>
</dbReference>
<gene>
    <name evidence="2" type="ORF">CLV81_2250</name>
</gene>
<dbReference type="Proteomes" id="UP000237640">
    <property type="component" value="Unassembled WGS sequence"/>
</dbReference>